<name>A0A2M4D1G8_ANODA</name>
<protein>
    <submittedName>
        <fullName evidence="2">Putative secreted protein</fullName>
    </submittedName>
</protein>
<dbReference type="AlphaFoldDB" id="A0A2M4D1G8"/>
<accession>A0A2M4D1G8</accession>
<reference evidence="2" key="1">
    <citation type="submission" date="2018-01" db="EMBL/GenBank/DDBJ databases">
        <title>An insight into the sialome of Amazonian anophelines.</title>
        <authorList>
            <person name="Ribeiro J.M."/>
            <person name="Scarpassa V."/>
            <person name="Calvo E."/>
        </authorList>
    </citation>
    <scope>NUCLEOTIDE SEQUENCE</scope>
</reference>
<feature type="chain" id="PRO_5014701688" evidence="1">
    <location>
        <begin position="17"/>
        <end position="77"/>
    </location>
</feature>
<organism evidence="2">
    <name type="scientific">Anopheles darlingi</name>
    <name type="common">Mosquito</name>
    <dbReference type="NCBI Taxonomy" id="43151"/>
    <lineage>
        <taxon>Eukaryota</taxon>
        <taxon>Metazoa</taxon>
        <taxon>Ecdysozoa</taxon>
        <taxon>Arthropoda</taxon>
        <taxon>Hexapoda</taxon>
        <taxon>Insecta</taxon>
        <taxon>Pterygota</taxon>
        <taxon>Neoptera</taxon>
        <taxon>Endopterygota</taxon>
        <taxon>Diptera</taxon>
        <taxon>Nematocera</taxon>
        <taxon>Culicoidea</taxon>
        <taxon>Culicidae</taxon>
        <taxon>Anophelinae</taxon>
        <taxon>Anopheles</taxon>
    </lineage>
</organism>
<feature type="signal peptide" evidence="1">
    <location>
        <begin position="1"/>
        <end position="16"/>
    </location>
</feature>
<evidence type="ECO:0000256" key="1">
    <source>
        <dbReference type="SAM" id="SignalP"/>
    </source>
</evidence>
<proteinExistence type="predicted"/>
<sequence length="77" mass="8149">MLLLLLLLEFFSVVPSCVYVHVCFVDSPYGVLVRACLPSSCSNACADVATACAPVCVRVCAHTSGSLVVCGVRARVW</sequence>
<evidence type="ECO:0000313" key="2">
    <source>
        <dbReference type="EMBL" id="MBW71397.1"/>
    </source>
</evidence>
<dbReference type="EMBL" id="GGFL01007219">
    <property type="protein sequence ID" value="MBW71397.1"/>
    <property type="molecule type" value="Transcribed_RNA"/>
</dbReference>
<keyword evidence="1" id="KW-0732">Signal</keyword>